<reference evidence="3" key="2">
    <citation type="submission" date="2023-01" db="EMBL/GenBank/DDBJ databases">
        <authorList>
            <person name="Petersen C."/>
        </authorList>
    </citation>
    <scope>NUCLEOTIDE SEQUENCE</scope>
    <source>
        <strain evidence="3">IBT 15450</strain>
    </source>
</reference>
<evidence type="ECO:0000256" key="1">
    <source>
        <dbReference type="SAM" id="MobiDB-lite"/>
    </source>
</evidence>
<dbReference type="InterPro" id="IPR036291">
    <property type="entry name" value="NAD(P)-bd_dom_sf"/>
</dbReference>
<dbReference type="Pfam" id="PF01408">
    <property type="entry name" value="GFO_IDH_MocA"/>
    <property type="match status" value="1"/>
</dbReference>
<sequence>MTNTVLRLGILGATNAIQATYLPVLRSLKTHYTLTIIYDPSEEIVKQCQTRFGITHSTTAVEDVLLHKDVDVVLNLLPVEYHEQHTVTALESGKDVMVEAPLAMSIPSLRRIRDATKKGQAARSSSNINNNSNTNNPNGPKVFVGCARRYAPCFTEVFKKELSNLGRIQYARCRNIAGPMNIATSASTPSGINGVSAATTVKQLNSPEKFAKILEDVFGEDLTPDRIGFCRHLGMLGCHDLSLMRESLGFPDAVSNVAITGPFYSAIFHYTNSSDGHPFTLVYEAGIDAVPRCDAHLTVYGADKTISVEYDFPRPGEKTSSGTFVRVVVEEAGSLQEVGVGNGHGNGSINGKENRQQTEDENLRPRIKRTETVCSCEEAYERQFMALHSYLIGGDSVAKTTTEDAFMDLRLLLMIFEHYNRQCGTIRTPLG</sequence>
<comment type="caution">
    <text evidence="3">The sequence shown here is derived from an EMBL/GenBank/DDBJ whole genome shotgun (WGS) entry which is preliminary data.</text>
</comment>
<organism evidence="3 4">
    <name type="scientific">Penicillium canescens</name>
    <dbReference type="NCBI Taxonomy" id="5083"/>
    <lineage>
        <taxon>Eukaryota</taxon>
        <taxon>Fungi</taxon>
        <taxon>Dikarya</taxon>
        <taxon>Ascomycota</taxon>
        <taxon>Pezizomycotina</taxon>
        <taxon>Eurotiomycetes</taxon>
        <taxon>Eurotiomycetidae</taxon>
        <taxon>Eurotiales</taxon>
        <taxon>Aspergillaceae</taxon>
        <taxon>Penicillium</taxon>
    </lineage>
</organism>
<accession>A0AAD6IKE8</accession>
<dbReference type="GO" id="GO:0000166">
    <property type="term" value="F:nucleotide binding"/>
    <property type="evidence" value="ECO:0007669"/>
    <property type="project" value="InterPro"/>
</dbReference>
<dbReference type="PANTHER" id="PTHR42840:SF7">
    <property type="entry name" value="BINDING ROSSMANN FOLD OXIDOREDUCTASE, PUTATIVE (AFU_ORTHOLOGUE AFUA_4G10190)-RELATED"/>
    <property type="match status" value="1"/>
</dbReference>
<reference evidence="3" key="1">
    <citation type="journal article" date="2023" name="IMA Fungus">
        <title>Comparative genomic study of the Penicillium genus elucidates a diverse pangenome and 15 lateral gene transfer events.</title>
        <authorList>
            <person name="Petersen C."/>
            <person name="Sorensen T."/>
            <person name="Nielsen M.R."/>
            <person name="Sondergaard T.E."/>
            <person name="Sorensen J.L."/>
            <person name="Fitzpatrick D.A."/>
            <person name="Frisvad J.C."/>
            <person name="Nielsen K.L."/>
        </authorList>
    </citation>
    <scope>NUCLEOTIDE SEQUENCE</scope>
    <source>
        <strain evidence="3">IBT 15450</strain>
    </source>
</reference>
<dbReference type="GO" id="GO:0006740">
    <property type="term" value="P:NADPH regeneration"/>
    <property type="evidence" value="ECO:0007669"/>
    <property type="project" value="TreeGrafter"/>
</dbReference>
<evidence type="ECO:0000259" key="2">
    <source>
        <dbReference type="Pfam" id="PF01408"/>
    </source>
</evidence>
<keyword evidence="4" id="KW-1185">Reference proteome</keyword>
<dbReference type="InterPro" id="IPR000683">
    <property type="entry name" value="Gfo/Idh/MocA-like_OxRdtase_N"/>
</dbReference>
<feature type="region of interest" description="Disordered" evidence="1">
    <location>
        <begin position="339"/>
        <end position="362"/>
    </location>
</feature>
<dbReference type="AlphaFoldDB" id="A0AAD6IKE8"/>
<protein>
    <recommendedName>
        <fullName evidence="2">Gfo/Idh/MocA-like oxidoreductase N-terminal domain-containing protein</fullName>
    </recommendedName>
</protein>
<dbReference type="Gene3D" id="3.40.50.720">
    <property type="entry name" value="NAD(P)-binding Rossmann-like Domain"/>
    <property type="match status" value="1"/>
</dbReference>
<dbReference type="PANTHER" id="PTHR42840">
    <property type="entry name" value="NAD(P)-BINDING ROSSMANN-FOLD SUPERFAMILY PROTEIN-RELATED"/>
    <property type="match status" value="1"/>
</dbReference>
<feature type="compositionally biased region" description="Low complexity" evidence="1">
    <location>
        <begin position="124"/>
        <end position="137"/>
    </location>
</feature>
<name>A0AAD6IKE8_PENCN</name>
<evidence type="ECO:0000313" key="3">
    <source>
        <dbReference type="EMBL" id="KAJ6052162.1"/>
    </source>
</evidence>
<feature type="domain" description="Gfo/Idh/MocA-like oxidoreductase N-terminal" evidence="2">
    <location>
        <begin position="7"/>
        <end position="119"/>
    </location>
</feature>
<feature type="compositionally biased region" description="Basic and acidic residues" evidence="1">
    <location>
        <begin position="352"/>
        <end position="362"/>
    </location>
</feature>
<dbReference type="SUPFAM" id="SSF51735">
    <property type="entry name" value="NAD(P)-binding Rossmann-fold domains"/>
    <property type="match status" value="1"/>
</dbReference>
<dbReference type="Proteomes" id="UP001219568">
    <property type="component" value="Unassembled WGS sequence"/>
</dbReference>
<evidence type="ECO:0000313" key="4">
    <source>
        <dbReference type="Proteomes" id="UP001219568"/>
    </source>
</evidence>
<gene>
    <name evidence="3" type="ORF">N7460_002696</name>
</gene>
<dbReference type="EMBL" id="JAQJZL010000002">
    <property type="protein sequence ID" value="KAJ6052162.1"/>
    <property type="molecule type" value="Genomic_DNA"/>
</dbReference>
<proteinExistence type="predicted"/>
<feature type="region of interest" description="Disordered" evidence="1">
    <location>
        <begin position="114"/>
        <end position="137"/>
    </location>
</feature>
<dbReference type="GO" id="GO:0016491">
    <property type="term" value="F:oxidoreductase activity"/>
    <property type="evidence" value="ECO:0007669"/>
    <property type="project" value="TreeGrafter"/>
</dbReference>
<dbReference type="GO" id="GO:0005737">
    <property type="term" value="C:cytoplasm"/>
    <property type="evidence" value="ECO:0007669"/>
    <property type="project" value="TreeGrafter"/>
</dbReference>